<dbReference type="AlphaFoldDB" id="A0A9D4TUV3"/>
<dbReference type="GO" id="GO:0005634">
    <property type="term" value="C:nucleus"/>
    <property type="evidence" value="ECO:0007669"/>
    <property type="project" value="UniProtKB-SubCell"/>
</dbReference>
<keyword evidence="4" id="KW-0539">Nucleus</keyword>
<dbReference type="GO" id="GO:0048511">
    <property type="term" value="P:rhythmic process"/>
    <property type="evidence" value="ECO:0007669"/>
    <property type="project" value="UniProtKB-KW"/>
</dbReference>
<dbReference type="EMBL" id="SIDB01000002">
    <property type="protein sequence ID" value="KAI3435558.1"/>
    <property type="molecule type" value="Genomic_DNA"/>
</dbReference>
<gene>
    <name evidence="7" type="ORF">D9Q98_001623</name>
</gene>
<proteinExistence type="inferred from homology"/>
<keyword evidence="3" id="KW-0090">Biological rhythms</keyword>
<name>A0A9D4TUV3_CHLVU</name>
<comment type="subcellular location">
    <subcellularLocation>
        <location evidence="1">Nucleus</location>
    </subcellularLocation>
</comment>
<evidence type="ECO:0000256" key="5">
    <source>
        <dbReference type="SAM" id="MobiDB-lite"/>
    </source>
</evidence>
<sequence>MGAPTNTGRDAIAFPDFRLFDSAQDILDHNKRIIKEIKSNHEIQTPEALARNCCLIKELNTNVAAVMQAYQSIGDGFAQYMSQNPPPPHDTAQQGVQMFAAAQQQQQQQQQAGDIDNNTSAIGAAAAMPQAPPT</sequence>
<dbReference type="OrthoDB" id="1895690at2759"/>
<comment type="similarity">
    <text evidence="2">Belongs to the EARLY FLOWERING 4 family.</text>
</comment>
<evidence type="ECO:0000256" key="3">
    <source>
        <dbReference type="ARBA" id="ARBA00023108"/>
    </source>
</evidence>
<feature type="domain" description="Protein EARLY FLOWERING 4" evidence="6">
    <location>
        <begin position="19"/>
        <end position="84"/>
    </location>
</feature>
<accession>A0A9D4TUV3</accession>
<evidence type="ECO:0000256" key="2">
    <source>
        <dbReference type="ARBA" id="ARBA00009514"/>
    </source>
</evidence>
<dbReference type="Proteomes" id="UP001055712">
    <property type="component" value="Unassembled WGS sequence"/>
</dbReference>
<evidence type="ECO:0000313" key="7">
    <source>
        <dbReference type="EMBL" id="KAI3435558.1"/>
    </source>
</evidence>
<evidence type="ECO:0000256" key="1">
    <source>
        <dbReference type="ARBA" id="ARBA00004123"/>
    </source>
</evidence>
<protein>
    <recommendedName>
        <fullName evidence="6">Protein EARLY FLOWERING 4 domain-containing protein</fullName>
    </recommendedName>
</protein>
<feature type="region of interest" description="Disordered" evidence="5">
    <location>
        <begin position="81"/>
        <end position="134"/>
    </location>
</feature>
<dbReference type="Pfam" id="PF07011">
    <property type="entry name" value="Elf4"/>
    <property type="match status" value="1"/>
</dbReference>
<dbReference type="PANTHER" id="PTHR33469:SF16">
    <property type="entry name" value="PROTEIN ELF4-LIKE 4"/>
    <property type="match status" value="1"/>
</dbReference>
<organism evidence="7 8">
    <name type="scientific">Chlorella vulgaris</name>
    <name type="common">Green alga</name>
    <dbReference type="NCBI Taxonomy" id="3077"/>
    <lineage>
        <taxon>Eukaryota</taxon>
        <taxon>Viridiplantae</taxon>
        <taxon>Chlorophyta</taxon>
        <taxon>core chlorophytes</taxon>
        <taxon>Trebouxiophyceae</taxon>
        <taxon>Chlorellales</taxon>
        <taxon>Chlorellaceae</taxon>
        <taxon>Chlorella clade</taxon>
        <taxon>Chlorella</taxon>
    </lineage>
</organism>
<dbReference type="InterPro" id="IPR009741">
    <property type="entry name" value="EARLY_FLOWERING_4_dom"/>
</dbReference>
<dbReference type="GO" id="GO:0042753">
    <property type="term" value="P:positive regulation of circadian rhythm"/>
    <property type="evidence" value="ECO:0007669"/>
    <property type="project" value="InterPro"/>
</dbReference>
<evidence type="ECO:0000259" key="6">
    <source>
        <dbReference type="Pfam" id="PF07011"/>
    </source>
</evidence>
<evidence type="ECO:0000256" key="4">
    <source>
        <dbReference type="ARBA" id="ARBA00023242"/>
    </source>
</evidence>
<feature type="compositionally biased region" description="Low complexity" evidence="5">
    <location>
        <begin position="121"/>
        <end position="134"/>
    </location>
</feature>
<evidence type="ECO:0000313" key="8">
    <source>
        <dbReference type="Proteomes" id="UP001055712"/>
    </source>
</evidence>
<dbReference type="PANTHER" id="PTHR33469">
    <property type="entry name" value="PROTEIN ELF4-LIKE 4"/>
    <property type="match status" value="1"/>
</dbReference>
<reference evidence="7" key="2">
    <citation type="submission" date="2020-11" db="EMBL/GenBank/DDBJ databases">
        <authorList>
            <person name="Cecchin M."/>
            <person name="Marcolungo L."/>
            <person name="Rossato M."/>
            <person name="Girolomoni L."/>
            <person name="Cosentino E."/>
            <person name="Cuine S."/>
            <person name="Li-Beisson Y."/>
            <person name="Delledonne M."/>
            <person name="Ballottari M."/>
        </authorList>
    </citation>
    <scope>NUCLEOTIDE SEQUENCE</scope>
    <source>
        <strain evidence="7">211/11P</strain>
        <tissue evidence="7">Whole cell</tissue>
    </source>
</reference>
<comment type="caution">
    <text evidence="7">The sequence shown here is derived from an EMBL/GenBank/DDBJ whole genome shotgun (WGS) entry which is preliminary data.</text>
</comment>
<reference evidence="7" key="1">
    <citation type="journal article" date="2019" name="Plant J.">
        <title>Chlorella vulgaris genome assembly and annotation reveals the molecular basis for metabolic acclimation to high light conditions.</title>
        <authorList>
            <person name="Cecchin M."/>
            <person name="Marcolungo L."/>
            <person name="Rossato M."/>
            <person name="Girolomoni L."/>
            <person name="Cosentino E."/>
            <person name="Cuine S."/>
            <person name="Li-Beisson Y."/>
            <person name="Delledonne M."/>
            <person name="Ballottari M."/>
        </authorList>
    </citation>
    <scope>NUCLEOTIDE SEQUENCE</scope>
    <source>
        <strain evidence="7">211/11P</strain>
    </source>
</reference>
<dbReference type="InterPro" id="IPR040462">
    <property type="entry name" value="EARLY_FLOWERING_4"/>
</dbReference>
<keyword evidence="8" id="KW-1185">Reference proteome</keyword>
<feature type="compositionally biased region" description="Low complexity" evidence="5">
    <location>
        <begin position="92"/>
        <end position="112"/>
    </location>
</feature>